<evidence type="ECO:0000256" key="8">
    <source>
        <dbReference type="ARBA" id="ARBA00023204"/>
    </source>
</evidence>
<keyword evidence="10" id="KW-0238">DNA-binding</keyword>
<dbReference type="Gene3D" id="1.10.340.30">
    <property type="entry name" value="Hypothetical protein, domain 2"/>
    <property type="match status" value="1"/>
</dbReference>
<evidence type="ECO:0000256" key="10">
    <source>
        <dbReference type="HAMAP-Rule" id="MF_00942"/>
    </source>
</evidence>
<evidence type="ECO:0000313" key="13">
    <source>
        <dbReference type="Proteomes" id="UP000602284"/>
    </source>
</evidence>
<keyword evidence="8 10" id="KW-0234">DNA repair</keyword>
<dbReference type="SUPFAM" id="SSF48150">
    <property type="entry name" value="DNA-glycosylase"/>
    <property type="match status" value="1"/>
</dbReference>
<organism evidence="12 13">
    <name type="scientific">Tumebacillus amylolyticus</name>
    <dbReference type="NCBI Taxonomy" id="2801339"/>
    <lineage>
        <taxon>Bacteria</taxon>
        <taxon>Bacillati</taxon>
        <taxon>Bacillota</taxon>
        <taxon>Bacilli</taxon>
        <taxon>Bacillales</taxon>
        <taxon>Alicyclobacillaceae</taxon>
        <taxon>Tumebacillus</taxon>
    </lineage>
</organism>
<feature type="binding site" evidence="10">
    <location>
        <position position="187"/>
    </location>
    <ligand>
        <name>[4Fe-4S] cluster</name>
        <dbReference type="ChEBI" id="CHEBI:49883"/>
    </ligand>
</feature>
<dbReference type="PIRSF" id="PIRSF001435">
    <property type="entry name" value="Nth"/>
    <property type="match status" value="1"/>
</dbReference>
<comment type="caution">
    <text evidence="12">The sequence shown here is derived from an EMBL/GenBank/DDBJ whole genome shotgun (WGS) entry which is preliminary data.</text>
</comment>
<keyword evidence="3 10" id="KW-0479">Metal-binding</keyword>
<accession>A0ABS1JCF3</accession>
<evidence type="ECO:0000256" key="9">
    <source>
        <dbReference type="ARBA" id="ARBA00023295"/>
    </source>
</evidence>
<evidence type="ECO:0000313" key="12">
    <source>
        <dbReference type="EMBL" id="MBL0387709.1"/>
    </source>
</evidence>
<dbReference type="EMBL" id="JAEQNB010000004">
    <property type="protein sequence ID" value="MBL0387709.1"/>
    <property type="molecule type" value="Genomic_DNA"/>
</dbReference>
<keyword evidence="2 10" id="KW-0004">4Fe-4S</keyword>
<keyword evidence="9 10" id="KW-0326">Glycosidase</keyword>
<reference evidence="12 13" key="1">
    <citation type="submission" date="2021-01" db="EMBL/GenBank/DDBJ databases">
        <title>Tumebacillus sp. strain ITR2 16S ribosomal RNA gene Genome sequencing and assembly.</title>
        <authorList>
            <person name="Kang M."/>
        </authorList>
    </citation>
    <scope>NUCLEOTIDE SEQUENCE [LARGE SCALE GENOMIC DNA]</scope>
    <source>
        <strain evidence="12 13">ITR2</strain>
    </source>
</reference>
<dbReference type="InterPro" id="IPR004036">
    <property type="entry name" value="Endonuclease-III-like_CS2"/>
</dbReference>
<comment type="function">
    <text evidence="10">DNA repair enzyme that has both DNA N-glycosylase activity and AP-lyase activity. The DNA N-glycosylase activity releases various damaged pyrimidines from DNA by cleaving the N-glycosidic bond, leaving an AP (apurinic/apyrimidinic) site. The AP-lyase activity cleaves the phosphodiester bond 3' to the AP site by a beta-elimination, leaving a 3'-terminal unsaturated sugar and a product with a terminal 5'-phosphate.</text>
</comment>
<dbReference type="SMART" id="SM00525">
    <property type="entry name" value="FES"/>
    <property type="match status" value="1"/>
</dbReference>
<keyword evidence="12" id="KW-0255">Endonuclease</keyword>
<dbReference type="NCBIfam" id="TIGR01083">
    <property type="entry name" value="nth"/>
    <property type="match status" value="1"/>
</dbReference>
<dbReference type="HAMAP" id="MF_00942">
    <property type="entry name" value="Nth"/>
    <property type="match status" value="1"/>
</dbReference>
<name>A0ABS1JCF3_9BACL</name>
<dbReference type="PROSITE" id="PS01155">
    <property type="entry name" value="ENDONUCLEASE_III_2"/>
    <property type="match status" value="1"/>
</dbReference>
<dbReference type="CDD" id="cd00056">
    <property type="entry name" value="ENDO3c"/>
    <property type="match status" value="1"/>
</dbReference>
<evidence type="ECO:0000259" key="11">
    <source>
        <dbReference type="SMART" id="SM00478"/>
    </source>
</evidence>
<dbReference type="PANTHER" id="PTHR10359:SF18">
    <property type="entry name" value="ENDONUCLEASE III"/>
    <property type="match status" value="1"/>
</dbReference>
<keyword evidence="4 10" id="KW-0227">DNA damage</keyword>
<evidence type="ECO:0000256" key="3">
    <source>
        <dbReference type="ARBA" id="ARBA00022723"/>
    </source>
</evidence>
<keyword evidence="12" id="KW-0540">Nuclease</keyword>
<comment type="similarity">
    <text evidence="1 10">Belongs to the Nth/MutY family.</text>
</comment>
<gene>
    <name evidence="10 12" type="primary">nth</name>
    <name evidence="12" type="ORF">JJB07_13795</name>
</gene>
<proteinExistence type="inferred from homology"/>
<dbReference type="GO" id="GO:0004519">
    <property type="term" value="F:endonuclease activity"/>
    <property type="evidence" value="ECO:0007669"/>
    <property type="project" value="UniProtKB-KW"/>
</dbReference>
<dbReference type="InterPro" id="IPR011257">
    <property type="entry name" value="DNA_glycosylase"/>
</dbReference>
<keyword evidence="13" id="KW-1185">Reference proteome</keyword>
<feature type="binding site" evidence="10">
    <location>
        <position position="203"/>
    </location>
    <ligand>
        <name>[4Fe-4S] cluster</name>
        <dbReference type="ChEBI" id="CHEBI:49883"/>
    </ligand>
</feature>
<dbReference type="Pfam" id="PF00730">
    <property type="entry name" value="HhH-GPD"/>
    <property type="match status" value="1"/>
</dbReference>
<dbReference type="Pfam" id="PF00633">
    <property type="entry name" value="HHH"/>
    <property type="match status" value="1"/>
</dbReference>
<dbReference type="RefSeq" id="WP_201635975.1">
    <property type="nucleotide sequence ID" value="NZ_JAEQNB010000004.1"/>
</dbReference>
<keyword evidence="6 10" id="KW-0408">Iron</keyword>
<dbReference type="EC" id="4.2.99.18" evidence="10"/>
<evidence type="ECO:0000256" key="7">
    <source>
        <dbReference type="ARBA" id="ARBA00023014"/>
    </source>
</evidence>
<comment type="catalytic activity">
    <reaction evidence="10">
        <text>2'-deoxyribonucleotide-(2'-deoxyribose 5'-phosphate)-2'-deoxyribonucleotide-DNA = a 3'-end 2'-deoxyribonucleotide-(2,3-dehydro-2,3-deoxyribose 5'-phosphate)-DNA + a 5'-end 5'-phospho-2'-deoxyribonucleoside-DNA + H(+)</text>
        <dbReference type="Rhea" id="RHEA:66592"/>
        <dbReference type="Rhea" id="RHEA-COMP:13180"/>
        <dbReference type="Rhea" id="RHEA-COMP:16897"/>
        <dbReference type="Rhea" id="RHEA-COMP:17067"/>
        <dbReference type="ChEBI" id="CHEBI:15378"/>
        <dbReference type="ChEBI" id="CHEBI:136412"/>
        <dbReference type="ChEBI" id="CHEBI:157695"/>
        <dbReference type="ChEBI" id="CHEBI:167181"/>
        <dbReference type="EC" id="4.2.99.18"/>
    </reaction>
</comment>
<comment type="cofactor">
    <cofactor evidence="10">
        <name>[4Fe-4S] cluster</name>
        <dbReference type="ChEBI" id="CHEBI:49883"/>
    </cofactor>
    <text evidence="10">Binds 1 [4Fe-4S] cluster.</text>
</comment>
<feature type="binding site" evidence="10">
    <location>
        <position position="197"/>
    </location>
    <ligand>
        <name>[4Fe-4S] cluster</name>
        <dbReference type="ChEBI" id="CHEBI:49883"/>
    </ligand>
</feature>
<dbReference type="Proteomes" id="UP000602284">
    <property type="component" value="Unassembled WGS sequence"/>
</dbReference>
<evidence type="ECO:0000256" key="6">
    <source>
        <dbReference type="ARBA" id="ARBA00023004"/>
    </source>
</evidence>
<keyword evidence="5 10" id="KW-0378">Hydrolase</keyword>
<sequence length="229" mass="25690">MKKAEIPGLIEHLQQLYPDANCELMYRNPFELLIAVVLSAQCTDKLVNEVTPGLFENYPTPEVMATLTQEEMENAIRRIGLFRNKAKNILETCRRLVEEQNGEVPNDYDYLVSLPGVGRKTANVVLSVAFGVPAIAVDTHVDRLSHRLGLTKATNVLDTEKDLMRKLPKEHWTFTHHALILHGRRVCAARTPKCAMCPLQDICSHFKKESKAATKASAKASKPRKTKTS</sequence>
<keyword evidence="10" id="KW-0456">Lyase</keyword>
<dbReference type="InterPro" id="IPR003265">
    <property type="entry name" value="HhH-GPD_domain"/>
</dbReference>
<dbReference type="InterPro" id="IPR005759">
    <property type="entry name" value="Nth"/>
</dbReference>
<evidence type="ECO:0000256" key="1">
    <source>
        <dbReference type="ARBA" id="ARBA00008343"/>
    </source>
</evidence>
<protein>
    <recommendedName>
        <fullName evidence="10">Endonuclease III</fullName>
        <ecNumber evidence="10">4.2.99.18</ecNumber>
    </recommendedName>
    <alternativeName>
        <fullName evidence="10">DNA-(apurinic or apyrimidinic site) lyase</fullName>
    </alternativeName>
</protein>
<feature type="binding site" evidence="10">
    <location>
        <position position="194"/>
    </location>
    <ligand>
        <name>[4Fe-4S] cluster</name>
        <dbReference type="ChEBI" id="CHEBI:49883"/>
    </ligand>
</feature>
<feature type="domain" description="HhH-GPD" evidence="11">
    <location>
        <begin position="38"/>
        <end position="185"/>
    </location>
</feature>
<evidence type="ECO:0000256" key="2">
    <source>
        <dbReference type="ARBA" id="ARBA00022485"/>
    </source>
</evidence>
<evidence type="ECO:0000256" key="5">
    <source>
        <dbReference type="ARBA" id="ARBA00022801"/>
    </source>
</evidence>
<dbReference type="InterPro" id="IPR003651">
    <property type="entry name" value="Endonuclease3_FeS-loop_motif"/>
</dbReference>
<dbReference type="PANTHER" id="PTHR10359">
    <property type="entry name" value="A/G-SPECIFIC ADENINE GLYCOSYLASE/ENDONUCLEASE III"/>
    <property type="match status" value="1"/>
</dbReference>
<dbReference type="Gene3D" id="1.10.1670.10">
    <property type="entry name" value="Helix-hairpin-Helix base-excision DNA repair enzymes (C-terminal)"/>
    <property type="match status" value="1"/>
</dbReference>
<dbReference type="SMART" id="SM00478">
    <property type="entry name" value="ENDO3c"/>
    <property type="match status" value="1"/>
</dbReference>
<dbReference type="InterPro" id="IPR023170">
    <property type="entry name" value="HhH_base_excis_C"/>
</dbReference>
<dbReference type="InterPro" id="IPR000445">
    <property type="entry name" value="HhH_motif"/>
</dbReference>
<keyword evidence="7 10" id="KW-0411">Iron-sulfur</keyword>
<evidence type="ECO:0000256" key="4">
    <source>
        <dbReference type="ARBA" id="ARBA00022763"/>
    </source>
</evidence>